<dbReference type="InterPro" id="IPR036575">
    <property type="entry name" value="TFIIS_cen_dom_sf"/>
</dbReference>
<feature type="compositionally biased region" description="Polar residues" evidence="1">
    <location>
        <begin position="907"/>
        <end position="927"/>
    </location>
</feature>
<dbReference type="GO" id="GO:0006351">
    <property type="term" value="P:DNA-templated transcription"/>
    <property type="evidence" value="ECO:0007669"/>
    <property type="project" value="InterPro"/>
</dbReference>
<feature type="compositionally biased region" description="Polar residues" evidence="1">
    <location>
        <begin position="950"/>
        <end position="963"/>
    </location>
</feature>
<dbReference type="SMART" id="SM00510">
    <property type="entry name" value="TFS2M"/>
    <property type="match status" value="1"/>
</dbReference>
<dbReference type="PROSITE" id="PS51321">
    <property type="entry name" value="TFIIS_CENTRAL"/>
    <property type="match status" value="1"/>
</dbReference>
<gene>
    <name evidence="3" type="ORF">RJ641_022279</name>
</gene>
<comment type="caution">
    <text evidence="3">The sequence shown here is derived from an EMBL/GenBank/DDBJ whole genome shotgun (WGS) entry which is preliminary data.</text>
</comment>
<dbReference type="GO" id="GO:0005634">
    <property type="term" value="C:nucleus"/>
    <property type="evidence" value="ECO:0007669"/>
    <property type="project" value="TreeGrafter"/>
</dbReference>
<feature type="compositionally biased region" description="Polar residues" evidence="1">
    <location>
        <begin position="1054"/>
        <end position="1070"/>
    </location>
</feature>
<feature type="region of interest" description="Disordered" evidence="1">
    <location>
        <begin position="830"/>
        <end position="927"/>
    </location>
</feature>
<name>A0AAN8YWY3_9MAGN</name>
<feature type="compositionally biased region" description="Basic and acidic residues" evidence="1">
    <location>
        <begin position="272"/>
        <end position="284"/>
    </location>
</feature>
<feature type="region of interest" description="Disordered" evidence="1">
    <location>
        <begin position="173"/>
        <end position="208"/>
    </location>
</feature>
<protein>
    <submittedName>
        <fullName evidence="3">Spen-like protein SPOC, C-terminal</fullName>
    </submittedName>
</protein>
<feature type="compositionally biased region" description="Polar residues" evidence="1">
    <location>
        <begin position="148"/>
        <end position="160"/>
    </location>
</feature>
<evidence type="ECO:0000259" key="2">
    <source>
        <dbReference type="PROSITE" id="PS51321"/>
    </source>
</evidence>
<feature type="compositionally biased region" description="Polar residues" evidence="1">
    <location>
        <begin position="225"/>
        <end position="271"/>
    </location>
</feature>
<feature type="compositionally biased region" description="Basic and acidic residues" evidence="1">
    <location>
        <begin position="533"/>
        <end position="543"/>
    </location>
</feature>
<feature type="compositionally biased region" description="Polar residues" evidence="1">
    <location>
        <begin position="173"/>
        <end position="207"/>
    </location>
</feature>
<proteinExistence type="predicted"/>
<feature type="compositionally biased region" description="Basic residues" evidence="1">
    <location>
        <begin position="837"/>
        <end position="849"/>
    </location>
</feature>
<dbReference type="EMBL" id="JBAMMX010000027">
    <property type="protein sequence ID" value="KAK6912678.1"/>
    <property type="molecule type" value="Genomic_DNA"/>
</dbReference>
<evidence type="ECO:0000313" key="3">
    <source>
        <dbReference type="EMBL" id="KAK6912678.1"/>
    </source>
</evidence>
<feature type="region of interest" description="Disordered" evidence="1">
    <location>
        <begin position="134"/>
        <end position="160"/>
    </location>
</feature>
<dbReference type="Proteomes" id="UP001370490">
    <property type="component" value="Unassembled WGS sequence"/>
</dbReference>
<feature type="region of interest" description="Disordered" evidence="1">
    <location>
        <begin position="950"/>
        <end position="1080"/>
    </location>
</feature>
<reference evidence="3 4" key="1">
    <citation type="submission" date="2023-12" db="EMBL/GenBank/DDBJ databases">
        <title>A high-quality genome assembly for Dillenia turbinata (Dilleniales).</title>
        <authorList>
            <person name="Chanderbali A."/>
        </authorList>
    </citation>
    <scope>NUCLEOTIDE SEQUENCE [LARGE SCALE GENOMIC DNA]</scope>
    <source>
        <strain evidence="3">LSX21</strain>
        <tissue evidence="3">Leaf</tissue>
    </source>
</reference>
<dbReference type="SUPFAM" id="SSF46942">
    <property type="entry name" value="Elongation factor TFIIS domain 2"/>
    <property type="match status" value="1"/>
</dbReference>
<feature type="domain" description="TFIIS central" evidence="2">
    <location>
        <begin position="360"/>
        <end position="472"/>
    </location>
</feature>
<dbReference type="InterPro" id="IPR003618">
    <property type="entry name" value="TFIIS_cen_dom"/>
</dbReference>
<feature type="compositionally biased region" description="Polar residues" evidence="1">
    <location>
        <begin position="286"/>
        <end position="311"/>
    </location>
</feature>
<evidence type="ECO:0000256" key="1">
    <source>
        <dbReference type="SAM" id="MobiDB-lite"/>
    </source>
</evidence>
<feature type="compositionally biased region" description="Polar residues" evidence="1">
    <location>
        <begin position="519"/>
        <end position="532"/>
    </location>
</feature>
<organism evidence="3 4">
    <name type="scientific">Dillenia turbinata</name>
    <dbReference type="NCBI Taxonomy" id="194707"/>
    <lineage>
        <taxon>Eukaryota</taxon>
        <taxon>Viridiplantae</taxon>
        <taxon>Streptophyta</taxon>
        <taxon>Embryophyta</taxon>
        <taxon>Tracheophyta</taxon>
        <taxon>Spermatophyta</taxon>
        <taxon>Magnoliopsida</taxon>
        <taxon>eudicotyledons</taxon>
        <taxon>Gunneridae</taxon>
        <taxon>Pentapetalae</taxon>
        <taxon>Dilleniales</taxon>
        <taxon>Dilleniaceae</taxon>
        <taxon>Dillenia</taxon>
    </lineage>
</organism>
<evidence type="ECO:0000313" key="4">
    <source>
        <dbReference type="Proteomes" id="UP001370490"/>
    </source>
</evidence>
<dbReference type="PANTHER" id="PTHR11477:SF20">
    <property type="entry name" value="SPOC DOMAIN _ TRANSCRIPTION ELONGATION FACTOR S-II PROTEIN"/>
    <property type="match status" value="1"/>
</dbReference>
<dbReference type="CDD" id="cd21538">
    <property type="entry name" value="SPOC_TFIIS"/>
    <property type="match status" value="1"/>
</dbReference>
<dbReference type="Gene3D" id="1.10.472.30">
    <property type="entry name" value="Transcription elongation factor S-II, central domain"/>
    <property type="match status" value="1"/>
</dbReference>
<feature type="region of interest" description="Disordered" evidence="1">
    <location>
        <begin position="510"/>
        <end position="556"/>
    </location>
</feature>
<feature type="compositionally biased region" description="Pro residues" evidence="1">
    <location>
        <begin position="868"/>
        <end position="880"/>
    </location>
</feature>
<keyword evidence="4" id="KW-1185">Reference proteome</keyword>
<accession>A0AAN8YWY3</accession>
<dbReference type="AlphaFoldDB" id="A0AAN8YWY3"/>
<feature type="region of interest" description="Disordered" evidence="1">
    <location>
        <begin position="223"/>
        <end position="311"/>
    </location>
</feature>
<dbReference type="Pfam" id="PF07500">
    <property type="entry name" value="TFIIS_M"/>
    <property type="match status" value="1"/>
</dbReference>
<dbReference type="InterPro" id="IPR012921">
    <property type="entry name" value="SPOC_C"/>
</dbReference>
<sequence>MSNNLVSQPLSVPNNQMGQMEPITSKLDSSMHDIQMVPVGTVMSAPLPQHLITSNNQMSTVEPISSIPSTQKLPISNKHVGHVETSSTCMTSQQLSAPNRQAAVIEQLLASNKRKSPTASIPSNLMHQQFSVSNKSFTTGPQPPPSKRPSQMLSMSGIPGSQNFQVINKKMMQMQSATKKAASQQSLTPRSRSVQSELSPKPQSESFDSVRLKLRESLASGLALVSQQQEKSPNSEKSTQTEGETVSSKTQDTLQASESSRTAADATQSVSETKDSFHSKEGSSAREFTSDSSAGQQITTYKSSGDSMQNPNRQEIQHNRALFEEDVSFGDNPFVKDELLQGNGLSWAFDLDVVMVEPKEVELAKESEFDGDGIKLAASSPEDVAQKIEAELFKLFGGVNKKYKEKGRSLLFNLKDRNNPELRERVMAGEITPEKLCSMTAEELASKELSEWRMAKAEELAQMVVLPDSEVDIRRLVRKTHKGEFQVEVEQDDSMSVEVSFGASSLTQIHPRVGESEAKLSSATKAESSVASDKNDSRDHELPKLSILPNDGTDPMQGLVVDDVKDTEFLPPIVSLDEFMESLNAEPPFENLEVGNGKTEPAVNGERAMHMAGEKSSDVVSELKSSDIASNDVNHSNLDESDKVSVKDTKFDAGFKSGGTGLKFGGKEVTSPRRTSGGEHFWEGHLQLNISSMATVIGFFKSGERTSTKEWPSHLEIKGRVRLDAFEKFLQDLPMSRSRAIMVVQFVWKEGSSESEYASLCEVADSYVVDERLGFAEPAPGVELYFCPPHSRTLEMLSRHLSKDYTEKLSASDKGLIGVVVWRRTHLTSTISPNSSSHHKHSTRLHSTTKRQEKRDTNLNANFTSKPCIPPTPSRPNPLPPDDDDDDVPPGFGPLAARDDDDLPEFNFSSRSNPPLFSTPRSSQGATSINLHLVPSRPADQMRELVQKYGQTGRSAVPSNWQSPRGGGASMNAWNEDDDDDIPEWQPQAPQLQPPPPQPSVRSLQSPGLLPHMLNQTQPPQQLLPLSAPSPMHLQPKIPTNAVQNAWWPPTQPSPQGHQPSNLGHQSSGGQYYGAPSRGF</sequence>
<dbReference type="PANTHER" id="PTHR11477">
    <property type="entry name" value="TRANSCRIPTION FACTOR S-II ZINC FINGER DOMAIN-CONTAINING PROTEIN"/>
    <property type="match status" value="1"/>
</dbReference>
<dbReference type="Pfam" id="PF07744">
    <property type="entry name" value="SPOC"/>
    <property type="match status" value="1"/>
</dbReference>